<evidence type="ECO:0000313" key="2">
    <source>
        <dbReference type="Proteomes" id="UP000223768"/>
    </source>
</evidence>
<dbReference type="EMBL" id="KY065485">
    <property type="protein sequence ID" value="APD23485.1"/>
    <property type="molecule type" value="Genomic_DNA"/>
</dbReference>
<organism evidence="1 2">
    <name type="scientific">Streptococcus phage IPP45</name>
    <dbReference type="NCBI Taxonomy" id="1916184"/>
    <lineage>
        <taxon>Viruses</taxon>
        <taxon>Duplodnaviria</taxon>
        <taxon>Heunggongvirae</taxon>
        <taxon>Uroviricota</taxon>
        <taxon>Caudoviricetes</taxon>
        <taxon>Caudoviricetes incertae sedis</taxon>
        <taxon>Malkevirus</taxon>
        <taxon>Malkevirus IPP45</taxon>
    </lineage>
</organism>
<name>A0A1S5SD11_9CAUD</name>
<evidence type="ECO:0000313" key="1">
    <source>
        <dbReference type="EMBL" id="APD23485.1"/>
    </source>
</evidence>
<reference evidence="1 2" key="1">
    <citation type="journal article" date="2017" name="Sci. Rep.">
        <title>Pneumococcal prophages are diverse, but not without structure or history.</title>
        <authorList>
            <person name="Brueggemann A.B."/>
            <person name="Harrold C.L."/>
            <person name="Rezaei Javan R."/>
            <person name="van Tonder A.J."/>
            <person name="McDonnell A.J."/>
            <person name="Edwards B.A."/>
        </authorList>
    </citation>
    <scope>NUCLEOTIDE SEQUENCE [LARGE SCALE GENOMIC DNA]</scope>
</reference>
<accession>A0A1S5SD11</accession>
<protein>
    <recommendedName>
        <fullName evidence="3">Portal protein</fullName>
    </recommendedName>
</protein>
<evidence type="ECO:0008006" key="3">
    <source>
        <dbReference type="Google" id="ProtNLM"/>
    </source>
</evidence>
<proteinExistence type="predicted"/>
<keyword evidence="2" id="KW-1185">Reference proteome</keyword>
<sequence length="487" mass="53845">MTLKGMGYLRKKLANYKMGVDTRYNQYAMQHNEIDVGITIPPQIRQQYRAVLGWAAKGVDSLADRLVFREFANDEFGANEIFAQNNPDVFFDSAILSALIGSCCFVYISQGDDDDAPRLQVIEASNATGVLDPITGLLTEGYAVLKRDDNGYAVLEAYFTSDVTWFYPKDGKPFAIGNPTGVPLLVPVIHRPDAVRPFGRSRITRAGMYYQRYAKRTLERSDVTAEFYSFPQKYVLGLSQDAEAIDTWKATVSSLLTFTKDDEGDKPNVGQFTTSSMSPFTEQLRTAAAGFAGEMGLTLDDLGFVSDNPSSVEAIKASHENLRLAGRKAQRSLGSGLLNVAYVATCLRDKFPYLRKQFNKTVVKWEPLFEADANMLTLIGDGVIKLNQAVPGYMDAETIRDLTGIKGDMNATPKIEEVEQKSTNSEDKQKNRIISTYEITSLLSNYQKGVLSKENGILLLTSTGMSKQEAEAMINKTELIVKEAADG</sequence>
<dbReference type="Proteomes" id="UP000223768">
    <property type="component" value="Segment"/>
</dbReference>
<gene>
    <name evidence="1" type="ORF">IPP45_00034</name>
</gene>